<evidence type="ECO:0000256" key="1">
    <source>
        <dbReference type="SAM" id="SignalP"/>
    </source>
</evidence>
<accession>A0A077MCG6</accession>
<dbReference type="OrthoDB" id="5181100at2"/>
<protein>
    <submittedName>
        <fullName evidence="4">Uncharacterized protein</fullName>
    </submittedName>
</protein>
<dbReference type="RefSeq" id="WP_048547710.1">
    <property type="nucleotide sequence ID" value="NZ_HF571038.1"/>
</dbReference>
<dbReference type="SUPFAM" id="SSF47090">
    <property type="entry name" value="PGBD-like"/>
    <property type="match status" value="2"/>
</dbReference>
<dbReference type="Gene3D" id="1.10.101.10">
    <property type="entry name" value="PGBD-like superfamily/PGBD"/>
    <property type="match status" value="2"/>
</dbReference>
<dbReference type="Proteomes" id="UP000035720">
    <property type="component" value="Unassembled WGS sequence"/>
</dbReference>
<dbReference type="InterPro" id="IPR058593">
    <property type="entry name" value="ARB_07466-like_C"/>
</dbReference>
<gene>
    <name evidence="4" type="ORF">BN13_920003</name>
</gene>
<evidence type="ECO:0000259" key="3">
    <source>
        <dbReference type="Pfam" id="PF26571"/>
    </source>
</evidence>
<feature type="signal peptide" evidence="1">
    <location>
        <begin position="1"/>
        <end position="26"/>
    </location>
</feature>
<feature type="domain" description="ARB-07466-like C-terminal" evidence="3">
    <location>
        <begin position="55"/>
        <end position="169"/>
    </location>
</feature>
<evidence type="ECO:0000313" key="5">
    <source>
        <dbReference type="Proteomes" id="UP000035720"/>
    </source>
</evidence>
<dbReference type="InterPro" id="IPR002477">
    <property type="entry name" value="Peptidoglycan-bd-like"/>
</dbReference>
<reference evidence="4 5" key="1">
    <citation type="journal article" date="2013" name="ISME J.">
        <title>A metabolic model for members of the genus Tetrasphaera involved in enhanced biological phosphorus removal.</title>
        <authorList>
            <person name="Kristiansen R."/>
            <person name="Nguyen H.T.T."/>
            <person name="Saunders A.M."/>
            <person name="Nielsen J.L."/>
            <person name="Wimmer R."/>
            <person name="Le V.Q."/>
            <person name="McIlroy S.J."/>
            <person name="Petrovski S."/>
            <person name="Seviour R.J."/>
            <person name="Calteau A."/>
            <person name="Nielsen K.L."/>
            <person name="Nielsen P.H."/>
        </authorList>
    </citation>
    <scope>NUCLEOTIDE SEQUENCE [LARGE SCALE GENOMIC DNA]</scope>
    <source>
        <strain evidence="4 5">Ben 74</strain>
    </source>
</reference>
<feature type="domain" description="Peptidoglycan binding-like" evidence="2">
    <location>
        <begin position="223"/>
        <end position="274"/>
    </location>
</feature>
<feature type="chain" id="PRO_5001721033" evidence="1">
    <location>
        <begin position="27"/>
        <end position="380"/>
    </location>
</feature>
<dbReference type="AlphaFoldDB" id="A0A077MCG6"/>
<dbReference type="InterPro" id="IPR036366">
    <property type="entry name" value="PGBDSf"/>
</dbReference>
<comment type="caution">
    <text evidence="4">The sequence shown here is derived from an EMBL/GenBank/DDBJ whole genome shotgun (WGS) entry which is preliminary data.</text>
</comment>
<proteinExistence type="predicted"/>
<organism evidence="4 5">
    <name type="scientific">Nostocoides jenkinsii Ben 74</name>
    <dbReference type="NCBI Taxonomy" id="1193518"/>
    <lineage>
        <taxon>Bacteria</taxon>
        <taxon>Bacillati</taxon>
        <taxon>Actinomycetota</taxon>
        <taxon>Actinomycetes</taxon>
        <taxon>Micrococcales</taxon>
        <taxon>Intrasporangiaceae</taxon>
        <taxon>Nostocoides</taxon>
    </lineage>
</organism>
<name>A0A077MCG6_9MICO</name>
<evidence type="ECO:0000259" key="2">
    <source>
        <dbReference type="Pfam" id="PF01471"/>
    </source>
</evidence>
<dbReference type="Pfam" id="PF01471">
    <property type="entry name" value="PG_binding_1"/>
    <property type="match status" value="2"/>
</dbReference>
<dbReference type="Pfam" id="PF26571">
    <property type="entry name" value="VldE"/>
    <property type="match status" value="1"/>
</dbReference>
<dbReference type="InterPro" id="IPR036365">
    <property type="entry name" value="PGBD-like_sf"/>
</dbReference>
<keyword evidence="5" id="KW-1185">Reference proteome</keyword>
<feature type="domain" description="Peptidoglycan binding-like" evidence="2">
    <location>
        <begin position="309"/>
        <end position="345"/>
    </location>
</feature>
<dbReference type="EMBL" id="CAJC01000208">
    <property type="protein sequence ID" value="CCI54996.1"/>
    <property type="molecule type" value="Genomic_DNA"/>
</dbReference>
<keyword evidence="1" id="KW-0732">Signal</keyword>
<evidence type="ECO:0000313" key="4">
    <source>
        <dbReference type="EMBL" id="CCI54996.1"/>
    </source>
</evidence>
<sequence length="380" mass="41330">MTLIRTTLTAAVGASLTLALAMPADAAVPPPPKPTVAVPSAVDVPMNYQGQTLCSQNTKPGVAAWASIVATNYKRPTYGTIRPCASDVSEHYDGRALDWMLNVNNAEDKAIADAVTTWLTARDANGNYGAWARRLGIMYIIWNKKTWKSYRDINTWTTYTGSVPHTDHIHFSFAWDGACKRTSWWTGRAATSINPTTCQTGAQVTVDTEFTKLKDLLLKLGSTGDAVRVAQANLPGVAVDGQFGPQTQAAVKAFQTKYGLKVNGFVARPVWNKMEQLQYPLIKYRKTVILKRGSTGDAVKAAQWALRLPQDGVFGLTTFRAVKKVEAKYGITVNGVVGPLTWAALDEELRSRMREEEAGRELAKVIAQAKSDYAAVSSAG</sequence>